<dbReference type="EMBL" id="FNFI01000016">
    <property type="protein sequence ID" value="SDK74680.1"/>
    <property type="molecule type" value="Genomic_DNA"/>
</dbReference>
<reference evidence="10" key="2">
    <citation type="submission" date="2016-10" db="EMBL/GenBank/DDBJ databases">
        <authorList>
            <person name="de Groot N.N."/>
        </authorList>
    </citation>
    <scope>NUCLEOTIDE SEQUENCE [LARGE SCALE GENOMIC DNA]</scope>
    <source>
        <strain evidence="10">CGMCC 1.8911</strain>
    </source>
</reference>
<feature type="transmembrane region" description="Helical" evidence="7">
    <location>
        <begin position="167"/>
        <end position="186"/>
    </location>
</feature>
<feature type="transmembrane region" description="Helical" evidence="7">
    <location>
        <begin position="51"/>
        <end position="71"/>
    </location>
</feature>
<dbReference type="Gene3D" id="1.20.1720.10">
    <property type="entry name" value="Multidrug resistance protein D"/>
    <property type="match status" value="1"/>
</dbReference>
<evidence type="ECO:0000256" key="4">
    <source>
        <dbReference type="ARBA" id="ARBA00022692"/>
    </source>
</evidence>
<dbReference type="Gene3D" id="1.20.1250.20">
    <property type="entry name" value="MFS general substrate transporter like domains"/>
    <property type="match status" value="1"/>
</dbReference>
<feature type="transmembrane region" description="Helical" evidence="7">
    <location>
        <begin position="296"/>
        <end position="319"/>
    </location>
</feature>
<keyword evidence="6 7" id="KW-0472">Membrane</keyword>
<dbReference type="PANTHER" id="PTHR42718:SF43">
    <property type="entry name" value="LINCOMYCIN RESISTANCE PROTEIN LMRB"/>
    <property type="match status" value="1"/>
</dbReference>
<evidence type="ECO:0000256" key="6">
    <source>
        <dbReference type="ARBA" id="ARBA00023136"/>
    </source>
</evidence>
<feature type="transmembrane region" description="Helical" evidence="7">
    <location>
        <begin position="266"/>
        <end position="290"/>
    </location>
</feature>
<organism evidence="10 11">
    <name type="scientific">Jeotgalicoccus aerolatus</name>
    <dbReference type="NCBI Taxonomy" id="709510"/>
    <lineage>
        <taxon>Bacteria</taxon>
        <taxon>Bacillati</taxon>
        <taxon>Bacillota</taxon>
        <taxon>Bacilli</taxon>
        <taxon>Bacillales</taxon>
        <taxon>Staphylococcaceae</taxon>
        <taxon>Jeotgalicoccus</taxon>
    </lineage>
</organism>
<dbReference type="Pfam" id="PF07690">
    <property type="entry name" value="MFS_1"/>
    <property type="match status" value="1"/>
</dbReference>
<dbReference type="RefSeq" id="WP_231957106.1">
    <property type="nucleotide sequence ID" value="NZ_BMCN01000001.1"/>
</dbReference>
<evidence type="ECO:0000256" key="2">
    <source>
        <dbReference type="ARBA" id="ARBA00022448"/>
    </source>
</evidence>
<keyword evidence="4 7" id="KW-0812">Transmembrane</keyword>
<evidence type="ECO:0000313" key="9">
    <source>
        <dbReference type="EMBL" id="MBP1952637.1"/>
    </source>
</evidence>
<dbReference type="EMBL" id="JAGGKN010000005">
    <property type="protein sequence ID" value="MBP1952637.1"/>
    <property type="molecule type" value="Genomic_DNA"/>
</dbReference>
<dbReference type="Proteomes" id="UP001519348">
    <property type="component" value="Unassembled WGS sequence"/>
</dbReference>
<evidence type="ECO:0000313" key="10">
    <source>
        <dbReference type="EMBL" id="SDK74680.1"/>
    </source>
</evidence>
<feature type="transmembrane region" description="Helical" evidence="7">
    <location>
        <begin position="397"/>
        <end position="420"/>
    </location>
</feature>
<feature type="domain" description="Major facilitator superfamily (MFS) profile" evidence="8">
    <location>
        <begin position="13"/>
        <end position="467"/>
    </location>
</feature>
<feature type="transmembrane region" description="Helical" evidence="7">
    <location>
        <begin position="440"/>
        <end position="462"/>
    </location>
</feature>
<evidence type="ECO:0000256" key="3">
    <source>
        <dbReference type="ARBA" id="ARBA00022475"/>
    </source>
</evidence>
<protein>
    <submittedName>
        <fullName evidence="9">DHA2 family lincomycin resistance protein-like MFS transporter</fullName>
    </submittedName>
    <submittedName>
        <fullName evidence="10">MFS transporter, DHA2 family, lincomycin resistance protein</fullName>
    </submittedName>
</protein>
<dbReference type="GO" id="GO:0005886">
    <property type="term" value="C:plasma membrane"/>
    <property type="evidence" value="ECO:0007669"/>
    <property type="project" value="UniProtKB-SubCell"/>
</dbReference>
<dbReference type="InterPro" id="IPR004638">
    <property type="entry name" value="EmrB-like"/>
</dbReference>
<dbReference type="NCBIfam" id="TIGR00711">
    <property type="entry name" value="efflux_EmrB"/>
    <property type="match status" value="1"/>
</dbReference>
<evidence type="ECO:0000313" key="12">
    <source>
        <dbReference type="Proteomes" id="UP001519348"/>
    </source>
</evidence>
<dbReference type="InterPro" id="IPR036259">
    <property type="entry name" value="MFS_trans_sf"/>
</dbReference>
<feature type="transmembrane region" description="Helical" evidence="7">
    <location>
        <begin position="111"/>
        <end position="129"/>
    </location>
</feature>
<gene>
    <name evidence="9" type="ORF">J2Z27_001685</name>
    <name evidence="10" type="ORF">SAMN05216187_11615</name>
</gene>
<evidence type="ECO:0000313" key="11">
    <source>
        <dbReference type="Proteomes" id="UP000242700"/>
    </source>
</evidence>
<dbReference type="GO" id="GO:0022857">
    <property type="term" value="F:transmembrane transporter activity"/>
    <property type="evidence" value="ECO:0007669"/>
    <property type="project" value="InterPro"/>
</dbReference>
<evidence type="ECO:0000256" key="7">
    <source>
        <dbReference type="SAM" id="Phobius"/>
    </source>
</evidence>
<feature type="transmembrane region" description="Helical" evidence="7">
    <location>
        <begin position="331"/>
        <end position="351"/>
    </location>
</feature>
<comment type="subcellular location">
    <subcellularLocation>
        <location evidence="1">Cell membrane</location>
        <topology evidence="1">Multi-pass membrane protein</topology>
    </subcellularLocation>
</comment>
<dbReference type="PANTHER" id="PTHR42718">
    <property type="entry name" value="MAJOR FACILITATOR SUPERFAMILY MULTIDRUG TRANSPORTER MFSC"/>
    <property type="match status" value="1"/>
</dbReference>
<feature type="transmembrane region" description="Helical" evidence="7">
    <location>
        <begin position="83"/>
        <end position="105"/>
    </location>
</feature>
<dbReference type="InterPro" id="IPR020846">
    <property type="entry name" value="MFS_dom"/>
</dbReference>
<dbReference type="SUPFAM" id="SSF103473">
    <property type="entry name" value="MFS general substrate transporter"/>
    <property type="match status" value="1"/>
</dbReference>
<dbReference type="InterPro" id="IPR011701">
    <property type="entry name" value="MFS"/>
</dbReference>
<feature type="transmembrane region" description="Helical" evidence="7">
    <location>
        <begin position="230"/>
        <end position="246"/>
    </location>
</feature>
<evidence type="ECO:0000256" key="5">
    <source>
        <dbReference type="ARBA" id="ARBA00022989"/>
    </source>
</evidence>
<feature type="transmembrane region" description="Helical" evidence="7">
    <location>
        <begin position="198"/>
        <end position="218"/>
    </location>
</feature>
<feature type="transmembrane region" description="Helical" evidence="7">
    <location>
        <begin position="136"/>
        <end position="161"/>
    </location>
</feature>
<accession>A0A1G9EEU2</accession>
<reference evidence="11" key="1">
    <citation type="submission" date="2016-10" db="EMBL/GenBank/DDBJ databases">
        <authorList>
            <person name="Varghese N."/>
            <person name="Submissions S."/>
        </authorList>
    </citation>
    <scope>NUCLEOTIDE SEQUENCE [LARGE SCALE GENOMIC DNA]</scope>
    <source>
        <strain evidence="11">CGMCC 1.8911</strain>
    </source>
</reference>
<dbReference type="PRINTS" id="PR01036">
    <property type="entry name" value="TCRTETB"/>
</dbReference>
<reference evidence="9 12" key="3">
    <citation type="submission" date="2021-03" db="EMBL/GenBank/DDBJ databases">
        <title>Genomic Encyclopedia of Type Strains, Phase IV (KMG-IV): sequencing the most valuable type-strain genomes for metagenomic binning, comparative biology and taxonomic classification.</title>
        <authorList>
            <person name="Goeker M."/>
        </authorList>
    </citation>
    <scope>NUCLEOTIDE SEQUENCE [LARGE SCALE GENOMIC DNA]</scope>
    <source>
        <strain evidence="9 12">DSM 22420</strain>
    </source>
</reference>
<keyword evidence="3" id="KW-1003">Cell membrane</keyword>
<evidence type="ECO:0000256" key="1">
    <source>
        <dbReference type="ARBA" id="ARBA00004651"/>
    </source>
</evidence>
<proteinExistence type="predicted"/>
<dbReference type="Proteomes" id="UP000242700">
    <property type="component" value="Unassembled WGS sequence"/>
</dbReference>
<keyword evidence="12" id="KW-1185">Reference proteome</keyword>
<evidence type="ECO:0000259" key="8">
    <source>
        <dbReference type="PROSITE" id="PS50850"/>
    </source>
</evidence>
<feature type="transmembrane region" description="Helical" evidence="7">
    <location>
        <begin position="357"/>
        <end position="376"/>
    </location>
</feature>
<dbReference type="PROSITE" id="PS50850">
    <property type="entry name" value="MFS"/>
    <property type="match status" value="1"/>
</dbReference>
<keyword evidence="5 7" id="KW-1133">Transmembrane helix</keyword>
<sequence>MESHLKVSHPKLMAAVLMFGSFIGLFAETALNMALTDIMEDYSIIASTGQWLTTGYLLVLAILVPLSSYLVRWFTTRQLVTAALIISTAGALFAVAASSFSMLLIGRLVQAIGAGIFLPLMFNVVLMIFPIHKRGAVMGIVGLVITAGPALGPTLSGLIISVSSWKYIFVIMMVLNIILLIVGAPKMDNVSNITKPRIDILSLVLSTVAFGGIVYALATLAELPLSDISIWLPLAAGIIALILFTLRQFKMTEPMVNLRVFKYPMYTVGTILMIATLFIILTVAILLPLYLKSVLAYTAIAAGLLMLPSNLLNIILSPIVGSSFDKVGARVYTRIGFTLITIAAIVLIVIISSTTPVWQVVAVLCILFAGVAMTIMPAQTNALNQLPPELYADGSAAMNTLTQVAGAAGTAVAITMFTAGQNKYIEEFGAEVPVEFLAGGINYAFYSVLVTGIIGLILSFFVKNSLPKTK</sequence>
<dbReference type="AlphaFoldDB" id="A0A1G9EEU2"/>
<feature type="transmembrane region" description="Helical" evidence="7">
    <location>
        <begin position="12"/>
        <end position="31"/>
    </location>
</feature>
<name>A0A1G9EEU2_9STAP</name>
<keyword evidence="2" id="KW-0813">Transport</keyword>